<feature type="binding site" evidence="5">
    <location>
        <position position="197"/>
    </location>
    <ligand>
        <name>a divalent metal cation</name>
        <dbReference type="ChEBI" id="CHEBI:60240"/>
        <label>1</label>
    </ligand>
</feature>
<dbReference type="EMBL" id="JAHWGI010001411">
    <property type="protein sequence ID" value="KAK3930509.1"/>
    <property type="molecule type" value="Genomic_DNA"/>
</dbReference>
<dbReference type="GO" id="GO:0006508">
    <property type="term" value="P:proteolysis"/>
    <property type="evidence" value="ECO:0007669"/>
    <property type="project" value="UniProtKB-KW"/>
</dbReference>
<organism evidence="8 9">
    <name type="scientific">Frankliniella fusca</name>
    <dbReference type="NCBI Taxonomy" id="407009"/>
    <lineage>
        <taxon>Eukaryota</taxon>
        <taxon>Metazoa</taxon>
        <taxon>Ecdysozoa</taxon>
        <taxon>Arthropoda</taxon>
        <taxon>Hexapoda</taxon>
        <taxon>Insecta</taxon>
        <taxon>Pterygota</taxon>
        <taxon>Neoptera</taxon>
        <taxon>Paraneoptera</taxon>
        <taxon>Thysanoptera</taxon>
        <taxon>Terebrantia</taxon>
        <taxon>Thripoidea</taxon>
        <taxon>Thripidae</taxon>
        <taxon>Frankliniella</taxon>
    </lineage>
</organism>
<dbReference type="InterPro" id="IPR001714">
    <property type="entry name" value="Pept_M24_MAP"/>
</dbReference>
<dbReference type="GO" id="GO:0046872">
    <property type="term" value="F:metal ion binding"/>
    <property type="evidence" value="ECO:0007669"/>
    <property type="project" value="UniProtKB-UniRule"/>
</dbReference>
<feature type="binding site" evidence="5">
    <location>
        <position position="323"/>
    </location>
    <ligand>
        <name>a divalent metal cation</name>
        <dbReference type="ChEBI" id="CHEBI:60240"/>
        <label>2</label>
        <note>catalytic</note>
    </ligand>
</feature>
<keyword evidence="3 5" id="KW-0479">Metal-binding</keyword>
<feature type="binding site" evidence="5">
    <location>
        <position position="169"/>
    </location>
    <ligand>
        <name>substrate</name>
    </ligand>
</feature>
<dbReference type="PRINTS" id="PR00599">
    <property type="entry name" value="MAPEPTIDASE"/>
</dbReference>
<gene>
    <name evidence="8" type="ORF">KUF71_005243</name>
</gene>
<dbReference type="CDD" id="cd01086">
    <property type="entry name" value="MetAP1"/>
    <property type="match status" value="1"/>
</dbReference>
<name>A0AAE1HZI5_9NEOP</name>
<dbReference type="Pfam" id="PF00557">
    <property type="entry name" value="Peptidase_M24"/>
    <property type="match status" value="1"/>
</dbReference>
<dbReference type="HAMAP" id="MF_01974">
    <property type="entry name" value="MetAP_1"/>
    <property type="match status" value="1"/>
</dbReference>
<keyword evidence="1 5" id="KW-0031">Aminopeptidase</keyword>
<feature type="binding site" evidence="5">
    <location>
        <position position="292"/>
    </location>
    <ligand>
        <name>a divalent metal cation</name>
        <dbReference type="ChEBI" id="CHEBI:60240"/>
        <label>2</label>
        <note>catalytic</note>
    </ligand>
</feature>
<dbReference type="InterPro" id="IPR000994">
    <property type="entry name" value="Pept_M24"/>
</dbReference>
<accession>A0AAE1HZI5</accession>
<keyword evidence="2 5" id="KW-0645">Protease</keyword>
<evidence type="ECO:0000256" key="1">
    <source>
        <dbReference type="ARBA" id="ARBA00022438"/>
    </source>
</evidence>
<comment type="cofactor">
    <cofactor evidence="5">
        <name>Co(2+)</name>
        <dbReference type="ChEBI" id="CHEBI:48828"/>
    </cofactor>
    <cofactor evidence="5">
        <name>Zn(2+)</name>
        <dbReference type="ChEBI" id="CHEBI:29105"/>
    </cofactor>
    <cofactor evidence="5">
        <name>Mn(2+)</name>
        <dbReference type="ChEBI" id="CHEBI:29035"/>
    </cofactor>
    <cofactor evidence="5">
        <name>Fe(2+)</name>
        <dbReference type="ChEBI" id="CHEBI:29033"/>
    </cofactor>
    <text evidence="5">Binds 2 divalent metal cations per subunit. Has a high-affinity and a low affinity metal-binding site. The true nature of the physiological cofactor is under debate. The enzyme is active with cobalt, zinc, manganese or divalent iron ions. Most likely, methionine aminopeptidases function as mononuclear Fe(2+)-metalloproteases under physiological conditions, and the catalytically relevant metal-binding site has been assigned to the histidine-containing high-affinity site.</text>
</comment>
<evidence type="ECO:0000313" key="9">
    <source>
        <dbReference type="Proteomes" id="UP001219518"/>
    </source>
</evidence>
<dbReference type="EC" id="3.4.11.18" evidence="6"/>
<evidence type="ECO:0000256" key="3">
    <source>
        <dbReference type="ARBA" id="ARBA00022723"/>
    </source>
</evidence>
<feature type="binding site" evidence="5">
    <location>
        <position position="186"/>
    </location>
    <ligand>
        <name>a divalent metal cation</name>
        <dbReference type="ChEBI" id="CHEBI:60240"/>
        <label>1</label>
    </ligand>
</feature>
<feature type="binding site" evidence="5">
    <location>
        <position position="323"/>
    </location>
    <ligand>
        <name>a divalent metal cation</name>
        <dbReference type="ChEBI" id="CHEBI:60240"/>
        <label>1</label>
    </ligand>
</feature>
<dbReference type="InterPro" id="IPR036005">
    <property type="entry name" value="Creatinase/aminopeptidase-like"/>
</dbReference>
<evidence type="ECO:0000256" key="5">
    <source>
        <dbReference type="HAMAP-Rule" id="MF_03174"/>
    </source>
</evidence>
<dbReference type="GO" id="GO:0070006">
    <property type="term" value="F:metalloaminopeptidase activity"/>
    <property type="evidence" value="ECO:0007669"/>
    <property type="project" value="UniProtKB-UniRule"/>
</dbReference>
<evidence type="ECO:0000313" key="8">
    <source>
        <dbReference type="EMBL" id="KAK3930509.1"/>
    </source>
</evidence>
<dbReference type="InterPro" id="IPR002467">
    <property type="entry name" value="Pept_M24A_MAP1"/>
</dbReference>
<evidence type="ECO:0000256" key="2">
    <source>
        <dbReference type="ARBA" id="ARBA00022670"/>
    </source>
</evidence>
<comment type="catalytic activity">
    <reaction evidence="5 6">
        <text>Release of N-terminal amino acids, preferentially methionine, from peptides and arylamides.</text>
        <dbReference type="EC" id="3.4.11.18"/>
    </reaction>
</comment>
<proteinExistence type="inferred from homology"/>
<dbReference type="Proteomes" id="UP001219518">
    <property type="component" value="Unassembled WGS sequence"/>
</dbReference>
<dbReference type="GO" id="GO:0004239">
    <property type="term" value="F:initiator methionyl aminopeptidase activity"/>
    <property type="evidence" value="ECO:0007669"/>
    <property type="project" value="UniProtKB-UniRule"/>
</dbReference>
<sequence>MHCLLCFEINLAVSLFHKSSRNLYRNFHSCNTRKSPPFKYFSEFLLWQKKKNFGKYSIVSPGNVVNHERLIPPHIRTPPYFSTGQPPAALFSVPEVKDQNSLQGMKRACHLAREILEHIGEEAKIGVTTEELDRYAHERIIEANAYPSPLNYKGFPKSVCTSVNNVVCHGIPDDRPLEDGDIINIDVTVYFEGFHGDCSKTFLVGNVDECGKKLVEVTELCLKNAIEVCKPNAPYSVIGNVVEETARNHGFTVLPAILGHGIGSYFHGPPEVWHVCNSYGGVMRPGNTFTIEPAVTQGSMELELLDDGWTVITADQARTAQCEHTVLITDSGVEILTE</sequence>
<keyword evidence="9" id="KW-1185">Reference proteome</keyword>
<protein>
    <recommendedName>
        <fullName evidence="6">Methionine aminopeptidase</fullName>
        <ecNumber evidence="6">3.4.11.18</ecNumber>
    </recommendedName>
</protein>
<comment type="similarity">
    <text evidence="5">Belongs to the peptidase M24A family. Methionine aminopeptidase type 1 subfamily.</text>
</comment>
<comment type="function">
    <text evidence="6">Cotranslationally removes the N-terminal methionine from nascent proteins. The N-terminal methionine is often cleaved when the second residue in the primary sequence is small and uncharged (Met-Ala-, Cys, Gly, Pro, Ser, Thr, or Val).</text>
</comment>
<reference evidence="8" key="1">
    <citation type="submission" date="2021-07" db="EMBL/GenBank/DDBJ databases">
        <authorList>
            <person name="Catto M.A."/>
            <person name="Jacobson A."/>
            <person name="Kennedy G."/>
            <person name="Labadie P."/>
            <person name="Hunt B.G."/>
            <person name="Srinivasan R."/>
        </authorList>
    </citation>
    <scope>NUCLEOTIDE SEQUENCE</scope>
    <source>
        <strain evidence="8">PL_HMW_Pooled</strain>
        <tissue evidence="8">Head</tissue>
    </source>
</reference>
<comment type="caution">
    <text evidence="8">The sequence shown here is derived from an EMBL/GenBank/DDBJ whole genome shotgun (WGS) entry which is preliminary data.</text>
</comment>
<reference evidence="8" key="2">
    <citation type="journal article" date="2023" name="BMC Genomics">
        <title>Pest status, molecular evolution, and epigenetic factors derived from the genome assembly of Frankliniella fusca, a thysanopteran phytovirus vector.</title>
        <authorList>
            <person name="Catto M.A."/>
            <person name="Labadie P.E."/>
            <person name="Jacobson A.L."/>
            <person name="Kennedy G.G."/>
            <person name="Srinivasan R."/>
            <person name="Hunt B.G."/>
        </authorList>
    </citation>
    <scope>NUCLEOTIDE SEQUENCE</scope>
    <source>
        <strain evidence="8">PL_HMW_Pooled</strain>
    </source>
</reference>
<dbReference type="PANTHER" id="PTHR43330:SF8">
    <property type="entry name" value="METHIONINE AMINOPEPTIDASE 1D, MITOCHONDRIAL"/>
    <property type="match status" value="1"/>
</dbReference>
<evidence type="ECO:0000256" key="6">
    <source>
        <dbReference type="RuleBase" id="RU003653"/>
    </source>
</evidence>
<dbReference type="Gene3D" id="3.90.230.10">
    <property type="entry name" value="Creatinase/methionine aminopeptidase superfamily"/>
    <property type="match status" value="1"/>
</dbReference>
<feature type="domain" description="Peptidase M24" evidence="7">
    <location>
        <begin position="104"/>
        <end position="330"/>
    </location>
</feature>
<dbReference type="NCBIfam" id="TIGR00500">
    <property type="entry name" value="met_pdase_I"/>
    <property type="match status" value="1"/>
</dbReference>
<feature type="binding site" evidence="5">
    <location>
        <position position="260"/>
    </location>
    <ligand>
        <name>a divalent metal cation</name>
        <dbReference type="ChEBI" id="CHEBI:60240"/>
        <label>2</label>
        <note>catalytic</note>
    </ligand>
</feature>
<dbReference type="PANTHER" id="PTHR43330">
    <property type="entry name" value="METHIONINE AMINOPEPTIDASE"/>
    <property type="match status" value="1"/>
</dbReference>
<feature type="binding site" evidence="5">
    <location>
        <position position="267"/>
    </location>
    <ligand>
        <name>substrate</name>
    </ligand>
</feature>
<evidence type="ECO:0000256" key="4">
    <source>
        <dbReference type="ARBA" id="ARBA00022801"/>
    </source>
</evidence>
<feature type="binding site" evidence="5">
    <location>
        <position position="197"/>
    </location>
    <ligand>
        <name>a divalent metal cation</name>
        <dbReference type="ChEBI" id="CHEBI:60240"/>
        <label>2</label>
        <note>catalytic</note>
    </ligand>
</feature>
<evidence type="ECO:0000259" key="7">
    <source>
        <dbReference type="Pfam" id="PF00557"/>
    </source>
</evidence>
<keyword evidence="4 5" id="KW-0378">Hydrolase</keyword>
<dbReference type="AlphaFoldDB" id="A0AAE1HZI5"/>
<dbReference type="SUPFAM" id="SSF55920">
    <property type="entry name" value="Creatinase/aminopeptidase"/>
    <property type="match status" value="1"/>
</dbReference>